<dbReference type="AlphaFoldDB" id="A0A8N1S4T0"/>
<evidence type="ECO:0000313" key="2">
    <source>
        <dbReference type="RefSeq" id="XP_025073102.1"/>
    </source>
</evidence>
<organism evidence="1 2">
    <name type="scientific">Pogonomyrmex barbatus</name>
    <name type="common">red harvester ant</name>
    <dbReference type="NCBI Taxonomy" id="144034"/>
    <lineage>
        <taxon>Eukaryota</taxon>
        <taxon>Metazoa</taxon>
        <taxon>Ecdysozoa</taxon>
        <taxon>Arthropoda</taxon>
        <taxon>Hexapoda</taxon>
        <taxon>Insecta</taxon>
        <taxon>Pterygota</taxon>
        <taxon>Neoptera</taxon>
        <taxon>Endopterygota</taxon>
        <taxon>Hymenoptera</taxon>
        <taxon>Apocrita</taxon>
        <taxon>Aculeata</taxon>
        <taxon>Formicoidea</taxon>
        <taxon>Formicidae</taxon>
        <taxon>Myrmicinae</taxon>
        <taxon>Pogonomyrmex</taxon>
    </lineage>
</organism>
<dbReference type="OrthoDB" id="6765072at2759"/>
<name>A0A8N1S4T0_9HYME</name>
<gene>
    <name evidence="2" type="primary">LOC112552317</name>
</gene>
<dbReference type="GeneID" id="112552317"/>
<proteinExistence type="predicted"/>
<reference evidence="2" key="1">
    <citation type="submission" date="2025-08" db="UniProtKB">
        <authorList>
            <consortium name="RefSeq"/>
        </authorList>
    </citation>
    <scope>IDENTIFICATION</scope>
</reference>
<dbReference type="RefSeq" id="XP_025073102.1">
    <property type="nucleotide sequence ID" value="XM_025217317.1"/>
</dbReference>
<evidence type="ECO:0000313" key="1">
    <source>
        <dbReference type="Proteomes" id="UP000504615"/>
    </source>
</evidence>
<dbReference type="Proteomes" id="UP000504615">
    <property type="component" value="Unplaced"/>
</dbReference>
<protein>
    <submittedName>
        <fullName evidence="2">Uncharacterized protein LOC112552317 isoform X2</fullName>
    </submittedName>
</protein>
<keyword evidence="1" id="KW-1185">Reference proteome</keyword>
<sequence length="75" mass="8002">MIVRSQKHLKLTIGKVADLSLKQFASLAPLSSDCPILLTRTYSANCDLYTGLPIATNSCDTSSSSSLAIPYVTLP</sequence>
<accession>A0A8N1S4T0</accession>